<comment type="caution">
    <text evidence="9">The sequence shown here is derived from an EMBL/GenBank/DDBJ whole genome shotgun (WGS) entry which is preliminary data.</text>
</comment>
<sequence>MFRPNLRRTFHSIPSLLHLKLIQHSMYHPKAFLSYPTIMQSLSSRSTHSGNRQIPHPGIGGGSTTTTSPTIHGHHIPENHLPISGGEGVMIDLHPSHPSSSSSSPSSSSSSISSSPSSSSPSSWNSSPPATNSTGSSNSTDNSQTPNASSSGNGNGSNGGTKPLIMTSTENDPTKPDESPPIAHRPKFTPKGRPILIRPPRIHPVTLPSGIQEPPVYPPPPEWVEMEKEEIGDKKPHPLWSFFRVPLSARIELPQGLEGPVDMGSLEVVESDKEAQLRSGRSWTANELRQMSFADLHTLWYILLRERNLLATQREEFRRLRVVHEGRELLRVRGFRCRKSMARIKYVLNERRLGLEAATRQERMYVEGETSV</sequence>
<dbReference type="GO" id="GO:0003735">
    <property type="term" value="F:structural constituent of ribosome"/>
    <property type="evidence" value="ECO:0007669"/>
    <property type="project" value="InterPro"/>
</dbReference>
<evidence type="ECO:0000256" key="4">
    <source>
        <dbReference type="ARBA" id="ARBA00023128"/>
    </source>
</evidence>
<dbReference type="EMBL" id="SDIL01000116">
    <property type="protein sequence ID" value="RXK35897.1"/>
    <property type="molecule type" value="Genomic_DNA"/>
</dbReference>
<organism evidence="9 10">
    <name type="scientific">Tremella mesenterica</name>
    <name type="common">Jelly fungus</name>
    <dbReference type="NCBI Taxonomy" id="5217"/>
    <lineage>
        <taxon>Eukaryota</taxon>
        <taxon>Fungi</taxon>
        <taxon>Dikarya</taxon>
        <taxon>Basidiomycota</taxon>
        <taxon>Agaricomycotina</taxon>
        <taxon>Tremellomycetes</taxon>
        <taxon>Tremellales</taxon>
        <taxon>Tremellaceae</taxon>
        <taxon>Tremella</taxon>
    </lineage>
</organism>
<accession>A0A4Q1BCU5</accession>
<keyword evidence="3" id="KW-0689">Ribosomal protein</keyword>
<feature type="compositionally biased region" description="Low complexity" evidence="8">
    <location>
        <begin position="96"/>
        <end position="152"/>
    </location>
</feature>
<dbReference type="InParanoid" id="A0A4Q1BCU5"/>
<dbReference type="OrthoDB" id="270763at2759"/>
<evidence type="ECO:0000256" key="7">
    <source>
        <dbReference type="ARBA" id="ARBA00035399"/>
    </source>
</evidence>
<evidence type="ECO:0000313" key="9">
    <source>
        <dbReference type="EMBL" id="RXK35897.1"/>
    </source>
</evidence>
<evidence type="ECO:0000256" key="2">
    <source>
        <dbReference type="ARBA" id="ARBA00009254"/>
    </source>
</evidence>
<dbReference type="AlphaFoldDB" id="A0A4Q1BCU5"/>
<dbReference type="InterPro" id="IPR038340">
    <property type="entry name" value="MRP-L47_sf"/>
</dbReference>
<dbReference type="PANTHER" id="PTHR21183:SF18">
    <property type="entry name" value="LARGE RIBOSOMAL SUBUNIT PROTEIN UL29M"/>
    <property type="match status" value="1"/>
</dbReference>
<evidence type="ECO:0000256" key="1">
    <source>
        <dbReference type="ARBA" id="ARBA00004173"/>
    </source>
</evidence>
<evidence type="ECO:0000256" key="3">
    <source>
        <dbReference type="ARBA" id="ARBA00022980"/>
    </source>
</evidence>
<evidence type="ECO:0000256" key="6">
    <source>
        <dbReference type="ARBA" id="ARBA00035289"/>
    </source>
</evidence>
<comment type="subcellular location">
    <subcellularLocation>
        <location evidence="1">Mitochondrion</location>
    </subcellularLocation>
</comment>
<protein>
    <recommendedName>
        <fullName evidence="6">Large ribosomal subunit protein uL29m</fullName>
    </recommendedName>
    <alternativeName>
        <fullName evidence="7">54S ribosomal protein L4, mitochondrial</fullName>
    </alternativeName>
</protein>
<gene>
    <name evidence="9" type="ORF">M231_06817</name>
</gene>
<keyword evidence="5" id="KW-0687">Ribonucleoprotein</keyword>
<feature type="region of interest" description="Disordered" evidence="8">
    <location>
        <begin position="43"/>
        <end position="198"/>
    </location>
</feature>
<dbReference type="GO" id="GO:0005762">
    <property type="term" value="C:mitochondrial large ribosomal subunit"/>
    <property type="evidence" value="ECO:0007669"/>
    <property type="project" value="TreeGrafter"/>
</dbReference>
<reference evidence="9 10" key="1">
    <citation type="submission" date="2016-06" db="EMBL/GenBank/DDBJ databases">
        <title>Evolution of pathogenesis and genome organization in the Tremellales.</title>
        <authorList>
            <person name="Cuomo C."/>
            <person name="Litvintseva A."/>
            <person name="Heitman J."/>
            <person name="Chen Y."/>
            <person name="Sun S."/>
            <person name="Springer D."/>
            <person name="Dromer F."/>
            <person name="Young S."/>
            <person name="Zeng Q."/>
            <person name="Chapman S."/>
            <person name="Gujja S."/>
            <person name="Saif S."/>
            <person name="Birren B."/>
        </authorList>
    </citation>
    <scope>NUCLEOTIDE SEQUENCE [LARGE SCALE GENOMIC DNA]</scope>
    <source>
        <strain evidence="9 10">ATCC 28783</strain>
    </source>
</reference>
<dbReference type="Pfam" id="PF06984">
    <property type="entry name" value="MRP-L47"/>
    <property type="match status" value="1"/>
</dbReference>
<dbReference type="PANTHER" id="PTHR21183">
    <property type="entry name" value="RIBOSOMAL PROTEIN L47, MITOCHONDRIAL-RELATED"/>
    <property type="match status" value="1"/>
</dbReference>
<evidence type="ECO:0000256" key="5">
    <source>
        <dbReference type="ARBA" id="ARBA00023274"/>
    </source>
</evidence>
<proteinExistence type="inferred from homology"/>
<name>A0A4Q1BCU5_TREME</name>
<keyword evidence="4" id="KW-0496">Mitochondrion</keyword>
<evidence type="ECO:0000313" key="10">
    <source>
        <dbReference type="Proteomes" id="UP000289152"/>
    </source>
</evidence>
<dbReference type="Proteomes" id="UP000289152">
    <property type="component" value="Unassembled WGS sequence"/>
</dbReference>
<comment type="similarity">
    <text evidence="2">Belongs to the universal ribosomal protein uL29 family.</text>
</comment>
<dbReference type="Gene3D" id="6.10.330.20">
    <property type="match status" value="1"/>
</dbReference>
<feature type="compositionally biased region" description="Polar residues" evidence="8">
    <location>
        <begin position="43"/>
        <end position="52"/>
    </location>
</feature>
<dbReference type="InterPro" id="IPR010729">
    <property type="entry name" value="Ribosomal_uL29_mit"/>
</dbReference>
<dbReference type="VEuPathDB" id="FungiDB:TREMEDRAFT_58146"/>
<evidence type="ECO:0000256" key="8">
    <source>
        <dbReference type="SAM" id="MobiDB-lite"/>
    </source>
</evidence>
<dbReference type="GO" id="GO:0032543">
    <property type="term" value="P:mitochondrial translation"/>
    <property type="evidence" value="ECO:0007669"/>
    <property type="project" value="TreeGrafter"/>
</dbReference>
<keyword evidence="10" id="KW-1185">Reference proteome</keyword>
<dbReference type="STRING" id="5217.A0A4Q1BCU5"/>